<dbReference type="InterPro" id="IPR004360">
    <property type="entry name" value="Glyas_Fos-R_dOase_dom"/>
</dbReference>
<dbReference type="Proteomes" id="UP000275368">
    <property type="component" value="Chromosome"/>
</dbReference>
<dbReference type="InterPro" id="IPR029068">
    <property type="entry name" value="Glyas_Bleomycin-R_OHBP_Dase"/>
</dbReference>
<evidence type="ECO:0000313" key="1">
    <source>
        <dbReference type="EMBL" id="BBH24343.1"/>
    </source>
</evidence>
<dbReference type="RefSeq" id="WP_164523029.1">
    <property type="nucleotide sequence ID" value="NZ_AP019308.1"/>
</dbReference>
<name>A0A3G9JHA4_9BACL</name>
<dbReference type="EMBL" id="AP019308">
    <property type="protein sequence ID" value="BBH24343.1"/>
    <property type="molecule type" value="Genomic_DNA"/>
</dbReference>
<evidence type="ECO:0000313" key="2">
    <source>
        <dbReference type="Proteomes" id="UP000275368"/>
    </source>
</evidence>
<dbReference type="SUPFAM" id="SSF54593">
    <property type="entry name" value="Glyoxalase/Bleomycin resistance protein/Dihydroxybiphenyl dioxygenase"/>
    <property type="match status" value="1"/>
</dbReference>
<dbReference type="Pfam" id="PF00903">
    <property type="entry name" value="Glyoxalase"/>
    <property type="match status" value="1"/>
</dbReference>
<gene>
    <name evidence="1" type="ORF">Back11_56880</name>
</gene>
<accession>A0A3G9JHA4</accession>
<dbReference type="CDD" id="cd06587">
    <property type="entry name" value="VOC"/>
    <property type="match status" value="1"/>
</dbReference>
<dbReference type="PROSITE" id="PS51819">
    <property type="entry name" value="VOC"/>
    <property type="match status" value="1"/>
</dbReference>
<proteinExistence type="predicted"/>
<keyword evidence="2" id="KW-1185">Reference proteome</keyword>
<sequence>MQVINSYIYIPVSNLQASASWYNKHLEFKKFKEDKLFLELRSDTGVRIILIDNDDCKVTSHMNYSNGTQAAYGFIVSDINEAYQQLIESGIQVSHITDYVGLSFKLHDPDGNIIELWSDYPKSTGWTIFEPLNKP</sequence>
<dbReference type="KEGG" id="pbk:Back11_56880"/>
<dbReference type="AlphaFoldDB" id="A0A3G9JHA4"/>
<protein>
    <submittedName>
        <fullName evidence="1">Uncharacterized protein</fullName>
    </submittedName>
</protein>
<reference evidence="1 2" key="1">
    <citation type="submission" date="2018-11" db="EMBL/GenBank/DDBJ databases">
        <title>Complete genome sequence of Paenibacillus baekrokdamisoli strain KCTC 33723.</title>
        <authorList>
            <person name="Kang S.W."/>
            <person name="Lee K.C."/>
            <person name="Kim K.K."/>
            <person name="Kim J.S."/>
            <person name="Kim D.S."/>
            <person name="Ko S.H."/>
            <person name="Yang S.H."/>
            <person name="Lee J.S."/>
        </authorList>
    </citation>
    <scope>NUCLEOTIDE SEQUENCE [LARGE SCALE GENOMIC DNA]</scope>
    <source>
        <strain evidence="1 2">KCTC 33723</strain>
    </source>
</reference>
<dbReference type="Gene3D" id="3.10.180.10">
    <property type="entry name" value="2,3-Dihydroxybiphenyl 1,2-Dioxygenase, domain 1"/>
    <property type="match status" value="1"/>
</dbReference>
<organism evidence="1 2">
    <name type="scientific">Paenibacillus baekrokdamisoli</name>
    <dbReference type="NCBI Taxonomy" id="1712516"/>
    <lineage>
        <taxon>Bacteria</taxon>
        <taxon>Bacillati</taxon>
        <taxon>Bacillota</taxon>
        <taxon>Bacilli</taxon>
        <taxon>Bacillales</taxon>
        <taxon>Paenibacillaceae</taxon>
        <taxon>Paenibacillus</taxon>
    </lineage>
</organism>
<dbReference type="InterPro" id="IPR037523">
    <property type="entry name" value="VOC_core"/>
</dbReference>